<dbReference type="SUPFAM" id="SSF53098">
    <property type="entry name" value="Ribonuclease H-like"/>
    <property type="match status" value="1"/>
</dbReference>
<dbReference type="Pfam" id="PF00665">
    <property type="entry name" value="rve"/>
    <property type="match status" value="1"/>
</dbReference>
<dbReference type="Gene3D" id="2.40.70.10">
    <property type="entry name" value="Acid Proteases"/>
    <property type="match status" value="1"/>
</dbReference>
<dbReference type="FunFam" id="3.30.70.270:FF:000020">
    <property type="entry name" value="Transposon Tf2-6 polyprotein-like Protein"/>
    <property type="match status" value="1"/>
</dbReference>
<dbReference type="InterPro" id="IPR001584">
    <property type="entry name" value="Integrase_cat-core"/>
</dbReference>
<dbReference type="InterPro" id="IPR000477">
    <property type="entry name" value="RT_dom"/>
</dbReference>
<dbReference type="FunFam" id="3.10.20.370:FF:000001">
    <property type="entry name" value="Retrovirus-related Pol polyprotein from transposon 17.6-like protein"/>
    <property type="match status" value="1"/>
</dbReference>
<dbReference type="Gene3D" id="1.10.340.70">
    <property type="match status" value="1"/>
</dbReference>
<dbReference type="FunFam" id="3.30.420.10:FF:000032">
    <property type="entry name" value="Retrovirus-related Pol polyprotein from transposon 297-like Protein"/>
    <property type="match status" value="1"/>
</dbReference>
<proteinExistence type="predicted"/>
<dbReference type="PROSITE" id="PS50878">
    <property type="entry name" value="RT_POL"/>
    <property type="match status" value="1"/>
</dbReference>
<dbReference type="Gene3D" id="3.10.10.10">
    <property type="entry name" value="HIV Type 1 Reverse Transcriptase, subunit A, domain 1"/>
    <property type="match status" value="1"/>
</dbReference>
<dbReference type="Gene3D" id="3.30.420.10">
    <property type="entry name" value="Ribonuclease H-like superfamily/Ribonuclease H"/>
    <property type="match status" value="1"/>
</dbReference>
<keyword evidence="8" id="KW-0695">RNA-directed DNA polymerase</keyword>
<accession>A0A146MBF8</accession>
<dbReference type="InterPro" id="IPR012337">
    <property type="entry name" value="RNaseH-like_sf"/>
</dbReference>
<dbReference type="Pfam" id="PF17917">
    <property type="entry name" value="RT_RNaseH"/>
    <property type="match status" value="1"/>
</dbReference>
<evidence type="ECO:0000256" key="6">
    <source>
        <dbReference type="ARBA" id="ARBA00022759"/>
    </source>
</evidence>
<evidence type="ECO:0000256" key="5">
    <source>
        <dbReference type="ARBA" id="ARBA00022722"/>
    </source>
</evidence>
<dbReference type="AlphaFoldDB" id="A0A146MBF8"/>
<dbReference type="InterPro" id="IPR021109">
    <property type="entry name" value="Peptidase_aspartic_dom_sf"/>
</dbReference>
<dbReference type="FunFam" id="3.10.10.10:FF:000002">
    <property type="entry name" value="Retrovirus-related Pol polyprotein from transposon 17.6-like protein"/>
    <property type="match status" value="1"/>
</dbReference>
<dbReference type="Pfam" id="PF13975">
    <property type="entry name" value="gag-asp_proteas"/>
    <property type="match status" value="1"/>
</dbReference>
<keyword evidence="2" id="KW-0645">Protease</keyword>
<dbReference type="InterPro" id="IPR050951">
    <property type="entry name" value="Retrovirus_Pol_polyprotein"/>
</dbReference>
<dbReference type="SUPFAM" id="SSF56672">
    <property type="entry name" value="DNA/RNA polymerases"/>
    <property type="match status" value="1"/>
</dbReference>
<dbReference type="InterPro" id="IPR043502">
    <property type="entry name" value="DNA/RNA_pol_sf"/>
</dbReference>
<keyword evidence="7" id="KW-0378">Hydrolase</keyword>
<reference evidence="11" key="1">
    <citation type="journal article" date="2016" name="Gigascience">
        <title>De novo construction of an expanded transcriptome assembly for the western tarnished plant bug, Lygus hesperus.</title>
        <authorList>
            <person name="Tassone E.E."/>
            <person name="Geib S.M."/>
            <person name="Hall B."/>
            <person name="Fabrick J.A."/>
            <person name="Brent C.S."/>
            <person name="Hull J.J."/>
        </authorList>
    </citation>
    <scope>NUCLEOTIDE SEQUENCE</scope>
</reference>
<dbReference type="GO" id="GO:0042575">
    <property type="term" value="C:DNA polymerase complex"/>
    <property type="evidence" value="ECO:0007669"/>
    <property type="project" value="UniProtKB-ARBA"/>
</dbReference>
<evidence type="ECO:0000256" key="2">
    <source>
        <dbReference type="ARBA" id="ARBA00022670"/>
    </source>
</evidence>
<evidence type="ECO:0000256" key="1">
    <source>
        <dbReference type="ARBA" id="ARBA00012493"/>
    </source>
</evidence>
<keyword evidence="6" id="KW-0255">Endonuclease</keyword>
<dbReference type="InterPro" id="IPR036397">
    <property type="entry name" value="RNaseH_sf"/>
</dbReference>
<evidence type="ECO:0000256" key="3">
    <source>
        <dbReference type="ARBA" id="ARBA00022679"/>
    </source>
</evidence>
<keyword evidence="3" id="KW-0808">Transferase</keyword>
<dbReference type="InterPro" id="IPR041373">
    <property type="entry name" value="RT_RNaseH"/>
</dbReference>
<evidence type="ECO:0000259" key="9">
    <source>
        <dbReference type="PROSITE" id="PS50878"/>
    </source>
</evidence>
<feature type="domain" description="Integrase catalytic" evidence="10">
    <location>
        <begin position="814"/>
        <end position="973"/>
    </location>
</feature>
<dbReference type="EC" id="2.7.7.49" evidence="1"/>
<dbReference type="CDD" id="cd09274">
    <property type="entry name" value="RNase_HI_RT_Ty3"/>
    <property type="match status" value="1"/>
</dbReference>
<dbReference type="FunFam" id="3.10.10.10:FF:000007">
    <property type="entry name" value="Retrovirus-related Pol polyprotein from transposon 17.6-like Protein"/>
    <property type="match status" value="1"/>
</dbReference>
<dbReference type="PANTHER" id="PTHR37984">
    <property type="entry name" value="PROTEIN CBG26694"/>
    <property type="match status" value="1"/>
</dbReference>
<dbReference type="GO" id="GO:0003964">
    <property type="term" value="F:RNA-directed DNA polymerase activity"/>
    <property type="evidence" value="ECO:0007669"/>
    <property type="project" value="UniProtKB-KW"/>
</dbReference>
<dbReference type="GO" id="GO:0004519">
    <property type="term" value="F:endonuclease activity"/>
    <property type="evidence" value="ECO:0007669"/>
    <property type="project" value="UniProtKB-KW"/>
</dbReference>
<dbReference type="InterPro" id="IPR001969">
    <property type="entry name" value="Aspartic_peptidase_AS"/>
</dbReference>
<dbReference type="GO" id="GO:0004190">
    <property type="term" value="F:aspartic-type endopeptidase activity"/>
    <property type="evidence" value="ECO:0007669"/>
    <property type="project" value="InterPro"/>
</dbReference>
<feature type="domain" description="Reverse transcriptase" evidence="9">
    <location>
        <begin position="249"/>
        <end position="429"/>
    </location>
</feature>
<evidence type="ECO:0000256" key="4">
    <source>
        <dbReference type="ARBA" id="ARBA00022695"/>
    </source>
</evidence>
<protein>
    <recommendedName>
        <fullName evidence="1">RNA-directed DNA polymerase</fullName>
        <ecNumber evidence="1">2.7.7.49</ecNumber>
    </recommendedName>
</protein>
<evidence type="ECO:0000256" key="7">
    <source>
        <dbReference type="ARBA" id="ARBA00022801"/>
    </source>
</evidence>
<evidence type="ECO:0000259" key="10">
    <source>
        <dbReference type="PROSITE" id="PS50994"/>
    </source>
</evidence>
<gene>
    <name evidence="11" type="primary">TY3B-I_4</name>
    <name evidence="11" type="ORF">g.29723</name>
</gene>
<evidence type="ECO:0000313" key="11">
    <source>
        <dbReference type="EMBL" id="JAQ16779.1"/>
    </source>
</evidence>
<evidence type="ECO:0000256" key="8">
    <source>
        <dbReference type="ARBA" id="ARBA00022918"/>
    </source>
</evidence>
<dbReference type="Pfam" id="PF17921">
    <property type="entry name" value="Integrase_H2C2"/>
    <property type="match status" value="1"/>
</dbReference>
<dbReference type="PROSITE" id="PS50994">
    <property type="entry name" value="INTEGRASE"/>
    <property type="match status" value="1"/>
</dbReference>
<dbReference type="Pfam" id="PF22938">
    <property type="entry name" value="Integrase_p58_C"/>
    <property type="match status" value="1"/>
</dbReference>
<dbReference type="EMBL" id="GDHC01001850">
    <property type="protein sequence ID" value="JAQ16779.1"/>
    <property type="molecule type" value="Transcribed_RNA"/>
</dbReference>
<dbReference type="InterPro" id="IPR054465">
    <property type="entry name" value="Integrase_p58-like_C"/>
</dbReference>
<dbReference type="FunFam" id="1.10.340.70:FF:000001">
    <property type="entry name" value="Retrovirus-related Pol polyprotein from transposon gypsy-like Protein"/>
    <property type="match status" value="1"/>
</dbReference>
<keyword evidence="4" id="KW-0548">Nucleotidyltransferase</keyword>
<dbReference type="Gene3D" id="3.30.70.270">
    <property type="match status" value="2"/>
</dbReference>
<dbReference type="InterPro" id="IPR041588">
    <property type="entry name" value="Integrase_H2C2"/>
</dbReference>
<dbReference type="PANTHER" id="PTHR37984:SF5">
    <property type="entry name" value="PROTEIN NYNRIN-LIKE"/>
    <property type="match status" value="1"/>
</dbReference>
<name>A0A146MBF8_LYGHE</name>
<dbReference type="GO" id="GO:0003676">
    <property type="term" value="F:nucleic acid binding"/>
    <property type="evidence" value="ECO:0007669"/>
    <property type="project" value="InterPro"/>
</dbReference>
<keyword evidence="5" id="KW-0540">Nuclease</keyword>
<dbReference type="GO" id="GO:0006508">
    <property type="term" value="P:proteolysis"/>
    <property type="evidence" value="ECO:0007669"/>
    <property type="project" value="UniProtKB-KW"/>
</dbReference>
<dbReference type="GO" id="GO:0015074">
    <property type="term" value="P:DNA integration"/>
    <property type="evidence" value="ECO:0007669"/>
    <property type="project" value="InterPro"/>
</dbReference>
<dbReference type="PROSITE" id="PS00141">
    <property type="entry name" value="ASP_PROTEASE"/>
    <property type="match status" value="1"/>
</dbReference>
<dbReference type="CDD" id="cd01647">
    <property type="entry name" value="RT_LTR"/>
    <property type="match status" value="1"/>
</dbReference>
<dbReference type="Pfam" id="PF00078">
    <property type="entry name" value="RVT_1"/>
    <property type="match status" value="1"/>
</dbReference>
<dbReference type="InterPro" id="IPR043128">
    <property type="entry name" value="Rev_trsase/Diguanyl_cyclase"/>
</dbReference>
<organism evidence="11">
    <name type="scientific">Lygus hesperus</name>
    <name type="common">Western plant bug</name>
    <dbReference type="NCBI Taxonomy" id="30085"/>
    <lineage>
        <taxon>Eukaryota</taxon>
        <taxon>Metazoa</taxon>
        <taxon>Ecdysozoa</taxon>
        <taxon>Arthropoda</taxon>
        <taxon>Hexapoda</taxon>
        <taxon>Insecta</taxon>
        <taxon>Pterygota</taxon>
        <taxon>Neoptera</taxon>
        <taxon>Paraneoptera</taxon>
        <taxon>Hemiptera</taxon>
        <taxon>Heteroptera</taxon>
        <taxon>Panheteroptera</taxon>
        <taxon>Cimicomorpha</taxon>
        <taxon>Miridae</taxon>
        <taxon>Mirini</taxon>
        <taxon>Lygus</taxon>
    </lineage>
</organism>
<sequence>MEDDVLTYRVTPTPSLVLRGSVNGVACDFIVDTGATRTIMSLEILNHSGMKMNDTRPAFIRSISGERLPVKGEATVLLDFGNGISRTQNVLVACIKDECILGLDFLIAQHCLIDLSNQAVMIGGQQVKAVKQWEAAVAEVTDDGSEDFQELFEVDRAIHGRASDGDCAPHLQVLQEEAMQQLSTEQMKFVVELFNDFEDIFARNSADIGRVKDFAHTIDVGTSAPIRQSPRRIPPHRLEEVEKMVTEMETNGVIEPSSSPWASPIVLVKKKDGSTRFCIDYRKLNSVTKRDSHPMPRISDLVGALEGSSWFSTLDLQSGYWQVPMMPQDKEKTAFCTPRGLWQFKVMPFGLCNAPSTFQRAMSGILRNEIRAGRVKVYLDDVLVDNGTFEDHVIWLRRVFKVIREAGIKLNPKKCKLFQREVGYLGVVVSKDGITTDPGTTKRVLQWPQPTSVKELQSFLSLCSYYRTFIPQFAKRATALYALQNLKTDFKWDADADLAFADIKAALTQPPVLGHPVPGAKFVLDTDASDKALGAVLSQIQDGREVVLAYYSKCLSKAERNYCVTRKELLGLVNALRHFDSFGLTSGEPFIVRTDHASLQWLQNFREPDGQLARWSNIIAPYNFKVCHRPGQQHQNADALSRRPCADSGCRYCQRQEDKEKDVEIRLSRVMGDENWQALQKNDVDIGPVYEWVENGRKPTWQDVVSCGTVTKGLWAMLDTLALSNGLLVRKWENNNGTKVREQVVVPKERRYDVLKRAHDFGHFGRRRTLNEARLRYYWPGMTKDVRMICAACEVCGRRGRGKPNAKAPMQIYVTGSPFERICVDTIGPLPVTQRGNRHVVVAIDPFTKWPEAFPVPDIQATTVARGLVDCVFSRFGIPRELHTDQGTTFEADVFKEMLTVLGISKTRTSPMRPQSDGQVERFNRTLWQMLSKVVDDHQKDWDLCLSSVLLAYRGTVHTATGLSPAAMTLGRELVLPVHLLTGPAPGFKTRTEYASFLNTQLQEAHQLARRKLLIAAEECKRRYDVRATVPQLKVGDDVWYYMPRRRVGICPKLQSPWVGPCRVLKRISDVVFRVKLPSGKKRVVHVDKLTAYFKQEEVGEDGVVTDT</sequence>
<dbReference type="SUPFAM" id="SSF50630">
    <property type="entry name" value="Acid proteases"/>
    <property type="match status" value="1"/>
</dbReference>